<gene>
    <name evidence="2" type="ORF">MMOR_00110</name>
</gene>
<dbReference type="EMBL" id="AP022560">
    <property type="protein sequence ID" value="BBW99074.1"/>
    <property type="molecule type" value="Genomic_DNA"/>
</dbReference>
<dbReference type="AlphaFoldDB" id="A0AAD1H6E9"/>
<accession>A0AAD1H6E9</accession>
<evidence type="ECO:0000313" key="2">
    <source>
        <dbReference type="EMBL" id="BBW99074.1"/>
    </source>
</evidence>
<protein>
    <recommendedName>
        <fullName evidence="4">Phosphatase PAP2 family protein</fullName>
    </recommendedName>
</protein>
<keyword evidence="1" id="KW-1133">Transmembrane helix</keyword>
<sequence length="142" mass="15331">MASRTRWLIGTAVAALGVYVLMWIAYVSQWKWLTAMDSAALDLAHDYGVIHPGWVTGWDVFCTVLGPAAFRLVGPHIVVVALWRRNLRLAGFLALTAGLSGPLIELAKYIVGRPRPATALVHAQSMSFPSGHALGVLVAVSR</sequence>
<reference evidence="2 3" key="1">
    <citation type="journal article" date="2019" name="Emerg. Microbes Infect.">
        <title>Comprehensive subspecies identification of 175 nontuberculous mycobacteria species based on 7547 genomic profiles.</title>
        <authorList>
            <person name="Matsumoto Y."/>
            <person name="Kinjo T."/>
            <person name="Motooka D."/>
            <person name="Nabeya D."/>
            <person name="Jung N."/>
            <person name="Uechi K."/>
            <person name="Horii T."/>
            <person name="Iida T."/>
            <person name="Fujita J."/>
            <person name="Nakamura S."/>
        </authorList>
    </citation>
    <scope>NUCLEOTIDE SEQUENCE [LARGE SCALE GENOMIC DNA]</scope>
    <source>
        <strain evidence="2 3">JCM 6375</strain>
    </source>
</reference>
<organism evidence="2 3">
    <name type="scientific">Mycolicibacterium moriokaense</name>
    <dbReference type="NCBI Taxonomy" id="39691"/>
    <lineage>
        <taxon>Bacteria</taxon>
        <taxon>Bacillati</taxon>
        <taxon>Actinomycetota</taxon>
        <taxon>Actinomycetes</taxon>
        <taxon>Mycobacteriales</taxon>
        <taxon>Mycobacteriaceae</taxon>
        <taxon>Mycolicibacterium</taxon>
    </lineage>
</organism>
<evidence type="ECO:0000313" key="3">
    <source>
        <dbReference type="Proteomes" id="UP000466681"/>
    </source>
</evidence>
<feature type="transmembrane region" description="Helical" evidence="1">
    <location>
        <begin position="64"/>
        <end position="83"/>
    </location>
</feature>
<proteinExistence type="predicted"/>
<name>A0AAD1H6E9_9MYCO</name>
<feature type="transmembrane region" description="Helical" evidence="1">
    <location>
        <begin position="7"/>
        <end position="26"/>
    </location>
</feature>
<dbReference type="InterPro" id="IPR036938">
    <property type="entry name" value="PAP2/HPO_sf"/>
</dbReference>
<dbReference type="Proteomes" id="UP000466681">
    <property type="component" value="Chromosome"/>
</dbReference>
<keyword evidence="1" id="KW-0812">Transmembrane</keyword>
<keyword evidence="3" id="KW-1185">Reference proteome</keyword>
<dbReference type="KEGG" id="mmor:MMOR_00110"/>
<evidence type="ECO:0008006" key="4">
    <source>
        <dbReference type="Google" id="ProtNLM"/>
    </source>
</evidence>
<keyword evidence="1" id="KW-0472">Membrane</keyword>
<evidence type="ECO:0000256" key="1">
    <source>
        <dbReference type="SAM" id="Phobius"/>
    </source>
</evidence>
<dbReference type="SUPFAM" id="SSF48317">
    <property type="entry name" value="Acid phosphatase/Vanadium-dependent haloperoxidase"/>
    <property type="match status" value="1"/>
</dbReference>